<organism evidence="5 6">
    <name type="scientific">Prorocentrum cordatum</name>
    <dbReference type="NCBI Taxonomy" id="2364126"/>
    <lineage>
        <taxon>Eukaryota</taxon>
        <taxon>Sar</taxon>
        <taxon>Alveolata</taxon>
        <taxon>Dinophyceae</taxon>
        <taxon>Prorocentrales</taxon>
        <taxon>Prorocentraceae</taxon>
        <taxon>Prorocentrum</taxon>
    </lineage>
</organism>
<evidence type="ECO:0000313" key="5">
    <source>
        <dbReference type="EMBL" id="CAK0849214.1"/>
    </source>
</evidence>
<evidence type="ECO:0000313" key="6">
    <source>
        <dbReference type="Proteomes" id="UP001189429"/>
    </source>
</evidence>
<dbReference type="Pfam" id="PF00149">
    <property type="entry name" value="Metallophos"/>
    <property type="match status" value="1"/>
</dbReference>
<dbReference type="InterPro" id="IPR051558">
    <property type="entry name" value="Metallophosphoesterase_PAP"/>
</dbReference>
<dbReference type="Proteomes" id="UP001189429">
    <property type="component" value="Unassembled WGS sequence"/>
</dbReference>
<dbReference type="EMBL" id="CAUYUJ010015043">
    <property type="protein sequence ID" value="CAK0849214.1"/>
    <property type="molecule type" value="Genomic_DNA"/>
</dbReference>
<dbReference type="InterPro" id="IPR004843">
    <property type="entry name" value="Calcineurin-like_PHP"/>
</dbReference>
<evidence type="ECO:0000259" key="4">
    <source>
        <dbReference type="Pfam" id="PF00149"/>
    </source>
</evidence>
<feature type="region of interest" description="Disordered" evidence="3">
    <location>
        <begin position="382"/>
        <end position="401"/>
    </location>
</feature>
<sequence length="824" mass="89387">MLLAPRRPMVPDQRVVSSFIFKCLRFKGILPCCVKAAKLDERGANAKWGRIKELITLAARLAPDKLLNGTPEHIKAQETSMRQALAWNPSRRRLVLRGLKRTRVGQEDAPQGPAAMATRIKDHWKPIFWETSCSDQVAPPAGVPKQAAPLVLLACFACVGAIVLYARQWPGARGAAGDFKNRSLEVPVEVPLDNVVVAPAGGGAAAAGGAPGFEVGATAAPTPAPTPPPCAGSGESCLELRCCAAAGEQCYELRAAGEAKCMADCRAGPDMTDLLELHNRTCLKLGPRTPGRAKTAAKPTSAPVPRWAEEYCSSGKDDCRETRCCLGGGPPQAGVSTSLGCPAEGRLAAPPRPRGVGPRVLLRDYRGTQIVERYDLVAGDSDLDPRSYEESGRFTAPRRQLDDEARAQCKPSCTPAGPDMTDVDGEPWSCKEIGPRTPGIAAEPNLEGLVPPAWVKTSCSVSGENCTATKCCSQEGFRCYAKNREWSSCKPDCVPGPQPEDRADENWTCSAMGPQTPGLAERVPVRRGSFLVVGDWGWDEVNAGSGKHVATGKCQADVARAMDAKMSELGDVKFVVNVGDSFYASGVRDRDDEQWDKKWRWIYSVQLRSVPWYSVYGNHDYHQDPCACSNDLADCAQVNYEEDNLEYFQMPGTSYFKEFPGMGIEVVGLDLNNFCDAPQSPEDSAEHLVFKECFMTDCLTDCIQVMKNRTRDGLDLFLQRAKESTAKSLVVFSHYPTDYLTGAPDLLEALMDNSRHNITYFGGHRHSVDNTSTLSIEPNKNWLVGGGGGFSCDSEKQGFVVGEIWGDSSVTTYPVLVDFKCCSS</sequence>
<keyword evidence="2" id="KW-0378">Hydrolase</keyword>
<dbReference type="SUPFAM" id="SSF56300">
    <property type="entry name" value="Metallo-dependent phosphatases"/>
    <property type="match status" value="1"/>
</dbReference>
<dbReference type="PANTHER" id="PTHR10161">
    <property type="entry name" value="TARTRATE-RESISTANT ACID PHOSPHATASE TYPE 5"/>
    <property type="match status" value="1"/>
</dbReference>
<name>A0ABN9TTA5_9DINO</name>
<reference evidence="5" key="1">
    <citation type="submission" date="2023-10" db="EMBL/GenBank/DDBJ databases">
        <authorList>
            <person name="Chen Y."/>
            <person name="Shah S."/>
            <person name="Dougan E. K."/>
            <person name="Thang M."/>
            <person name="Chan C."/>
        </authorList>
    </citation>
    <scope>NUCLEOTIDE SEQUENCE [LARGE SCALE GENOMIC DNA]</scope>
</reference>
<dbReference type="Gene3D" id="3.60.21.10">
    <property type="match status" value="1"/>
</dbReference>
<protein>
    <recommendedName>
        <fullName evidence="4">Calcineurin-like phosphoesterase domain-containing protein</fullName>
    </recommendedName>
</protein>
<gene>
    <name evidence="5" type="ORF">PCOR1329_LOCUS41960</name>
</gene>
<feature type="compositionally biased region" description="Basic and acidic residues" evidence="3">
    <location>
        <begin position="383"/>
        <end position="392"/>
    </location>
</feature>
<keyword evidence="6" id="KW-1185">Reference proteome</keyword>
<evidence type="ECO:0000256" key="1">
    <source>
        <dbReference type="ARBA" id="ARBA00022729"/>
    </source>
</evidence>
<proteinExistence type="predicted"/>
<keyword evidence="1" id="KW-0732">Signal</keyword>
<dbReference type="PANTHER" id="PTHR10161:SF14">
    <property type="entry name" value="TARTRATE-RESISTANT ACID PHOSPHATASE TYPE 5"/>
    <property type="match status" value="1"/>
</dbReference>
<comment type="caution">
    <text evidence="5">The sequence shown here is derived from an EMBL/GenBank/DDBJ whole genome shotgun (WGS) entry which is preliminary data.</text>
</comment>
<dbReference type="InterPro" id="IPR029052">
    <property type="entry name" value="Metallo-depent_PP-like"/>
</dbReference>
<evidence type="ECO:0000256" key="3">
    <source>
        <dbReference type="SAM" id="MobiDB-lite"/>
    </source>
</evidence>
<accession>A0ABN9TTA5</accession>
<evidence type="ECO:0000256" key="2">
    <source>
        <dbReference type="ARBA" id="ARBA00022801"/>
    </source>
</evidence>
<feature type="domain" description="Calcineurin-like phosphoesterase" evidence="4">
    <location>
        <begin position="530"/>
        <end position="767"/>
    </location>
</feature>